<dbReference type="Proteomes" id="UP000514713">
    <property type="component" value="Chromosome"/>
</dbReference>
<protein>
    <submittedName>
        <fullName evidence="1">Uncharacterized protein</fullName>
    </submittedName>
</protein>
<dbReference type="AlphaFoldDB" id="A0A7D7LEL9"/>
<name>A0A7D7LEL9_9NOSO</name>
<dbReference type="KEGG" id="ned:HUN01_04710"/>
<reference evidence="2" key="1">
    <citation type="submission" date="2020-06" db="EMBL/GenBank/DDBJ databases">
        <title>Nostoc edaphicum CCNP1411 genome.</title>
        <authorList>
            <person name="Fidor A."/>
            <person name="Grabski M."/>
            <person name="Gawor J."/>
            <person name="Gromadka R."/>
            <person name="Wegrzyn G."/>
            <person name="Mazur-Marzec H."/>
        </authorList>
    </citation>
    <scope>NUCLEOTIDE SEQUENCE [LARGE SCALE GENOMIC DNA]</scope>
    <source>
        <strain evidence="2">CCNP1411</strain>
    </source>
</reference>
<proteinExistence type="predicted"/>
<keyword evidence="2" id="KW-1185">Reference proteome</keyword>
<evidence type="ECO:0000313" key="2">
    <source>
        <dbReference type="Proteomes" id="UP000514713"/>
    </source>
</evidence>
<sequence length="69" mass="8225">MRKQYAFLLAESTEMRKHLSFLIKQNTFLLAESTEMRKHLSFLIKQSGILRKQLGILLIKFDFIFTFTL</sequence>
<evidence type="ECO:0000313" key="1">
    <source>
        <dbReference type="EMBL" id="QMS86907.1"/>
    </source>
</evidence>
<accession>A0A7D7LEL9</accession>
<dbReference type="EMBL" id="CP054698">
    <property type="protein sequence ID" value="QMS86907.1"/>
    <property type="molecule type" value="Genomic_DNA"/>
</dbReference>
<organism evidence="1 2">
    <name type="scientific">Nostoc edaphicum CCNP1411</name>
    <dbReference type="NCBI Taxonomy" id="1472755"/>
    <lineage>
        <taxon>Bacteria</taxon>
        <taxon>Bacillati</taxon>
        <taxon>Cyanobacteriota</taxon>
        <taxon>Cyanophyceae</taxon>
        <taxon>Nostocales</taxon>
        <taxon>Nostocaceae</taxon>
        <taxon>Nostoc</taxon>
    </lineage>
</organism>
<gene>
    <name evidence="1" type="ORF">HUN01_04710</name>
</gene>